<keyword evidence="1" id="KW-0732">Signal</keyword>
<sequence>MVAYPRLFLVLLLVVLQVAAPLVHAHVDDIGAKRGLHLHEFEALHLKADALFSAADDYFAAVQSAIVEVGAAIKIQQTEQSDAPVYCLNGDLPALPEQPVLDAINFSPHRLERITEPFLDQYPSRAPPA</sequence>
<dbReference type="RefSeq" id="WP_255190027.1">
    <property type="nucleotide sequence ID" value="NZ_CP113517.1"/>
</dbReference>
<accession>A0ABY7GKN1</accession>
<gene>
    <name evidence="2" type="ORF">NM686_000705</name>
</gene>
<dbReference type="EMBL" id="CP113517">
    <property type="protein sequence ID" value="WAR45060.1"/>
    <property type="molecule type" value="Genomic_DNA"/>
</dbReference>
<proteinExistence type="predicted"/>
<evidence type="ECO:0000313" key="2">
    <source>
        <dbReference type="EMBL" id="WAR45060.1"/>
    </source>
</evidence>
<keyword evidence="3" id="KW-1185">Reference proteome</keyword>
<organism evidence="2 3">
    <name type="scientific">Methylomonas rapida</name>
    <dbReference type="NCBI Taxonomy" id="2963939"/>
    <lineage>
        <taxon>Bacteria</taxon>
        <taxon>Pseudomonadati</taxon>
        <taxon>Pseudomonadota</taxon>
        <taxon>Gammaproteobacteria</taxon>
        <taxon>Methylococcales</taxon>
        <taxon>Methylococcaceae</taxon>
        <taxon>Methylomonas</taxon>
    </lineage>
</organism>
<evidence type="ECO:0000256" key="1">
    <source>
        <dbReference type="SAM" id="SignalP"/>
    </source>
</evidence>
<feature type="chain" id="PRO_5046369101" evidence="1">
    <location>
        <begin position="26"/>
        <end position="129"/>
    </location>
</feature>
<name>A0ABY7GKN1_9GAMM</name>
<reference evidence="2" key="1">
    <citation type="submission" date="2022-11" db="EMBL/GenBank/DDBJ databases">
        <title>Methylomonas rapida sp. nov., Carotenoid-Producing Obligate Methanotrophs with High Growth Characteristics and Biotechnological Potential.</title>
        <authorList>
            <person name="Tikhonova E.N."/>
            <person name="Suleimanov R.Z."/>
            <person name="Miroshnikov K."/>
            <person name="Oshkin I.Y."/>
            <person name="Belova S.E."/>
            <person name="Danilova O.V."/>
            <person name="Ashikhmin A."/>
            <person name="Konopkin A."/>
            <person name="But S.Y."/>
            <person name="Khmelenina V.N."/>
            <person name="Kuznetsov N."/>
            <person name="Pimenov N.V."/>
            <person name="Dedysh S.N."/>
        </authorList>
    </citation>
    <scope>NUCLEOTIDE SEQUENCE</scope>
    <source>
        <strain evidence="2">MP1</strain>
    </source>
</reference>
<evidence type="ECO:0000313" key="3">
    <source>
        <dbReference type="Proteomes" id="UP001162780"/>
    </source>
</evidence>
<protein>
    <submittedName>
        <fullName evidence="2">Uncharacterized protein</fullName>
    </submittedName>
</protein>
<dbReference type="Proteomes" id="UP001162780">
    <property type="component" value="Chromosome"/>
</dbReference>
<feature type="signal peptide" evidence="1">
    <location>
        <begin position="1"/>
        <end position="25"/>
    </location>
</feature>